<dbReference type="Pfam" id="PF00392">
    <property type="entry name" value="GntR"/>
    <property type="match status" value="1"/>
</dbReference>
<gene>
    <name evidence="5" type="ORF">MHIB_06420</name>
</gene>
<evidence type="ECO:0000256" key="1">
    <source>
        <dbReference type="ARBA" id="ARBA00023015"/>
    </source>
</evidence>
<dbReference type="InterPro" id="IPR036388">
    <property type="entry name" value="WH-like_DNA-bd_sf"/>
</dbReference>
<feature type="domain" description="HTH gntR-type" evidence="4">
    <location>
        <begin position="12"/>
        <end position="80"/>
    </location>
</feature>
<sequence>MEPMDLAPISRTALSDTIFVRLVEEILTGRLPAGEALPSERELALTLQVNRHAVREALKRLQQAGLVRISHGGKTRVLDWRQSAGLDALTGLAVAGAIPTRQIIGDVAVMRRSIAADAARLCARNASPQQRAAISAAAAAYPVADDLNALAEADLAFWIAVIDGSENIAYRLALNTLVAAYEEMGRDAIYALGLAEFADRNAHIDLAAAIAAADEDAAYRLADELLARFVTACQAGAQEGE</sequence>
<dbReference type="SMART" id="SM00895">
    <property type="entry name" value="FCD"/>
    <property type="match status" value="1"/>
</dbReference>
<evidence type="ECO:0000313" key="5">
    <source>
        <dbReference type="EMBL" id="BBZ22224.1"/>
    </source>
</evidence>
<reference evidence="5 6" key="1">
    <citation type="journal article" date="2019" name="Emerg. Microbes Infect.">
        <title>Comprehensive subspecies identification of 175 nontuberculous mycobacteria species based on 7547 genomic profiles.</title>
        <authorList>
            <person name="Matsumoto Y."/>
            <person name="Kinjo T."/>
            <person name="Motooka D."/>
            <person name="Nabeya D."/>
            <person name="Jung N."/>
            <person name="Uechi K."/>
            <person name="Horii T."/>
            <person name="Iida T."/>
            <person name="Fujita J."/>
            <person name="Nakamura S."/>
        </authorList>
    </citation>
    <scope>NUCLEOTIDE SEQUENCE [LARGE SCALE GENOMIC DNA]</scope>
    <source>
        <strain evidence="5 6">JCM 13571</strain>
    </source>
</reference>
<keyword evidence="1" id="KW-0805">Transcription regulation</keyword>
<dbReference type="SUPFAM" id="SSF46785">
    <property type="entry name" value="Winged helix' DNA-binding domain"/>
    <property type="match status" value="1"/>
</dbReference>
<proteinExistence type="predicted"/>
<dbReference type="SUPFAM" id="SSF48008">
    <property type="entry name" value="GntR ligand-binding domain-like"/>
    <property type="match status" value="1"/>
</dbReference>
<evidence type="ECO:0000256" key="3">
    <source>
        <dbReference type="ARBA" id="ARBA00023163"/>
    </source>
</evidence>
<keyword evidence="2" id="KW-0238">DNA-binding</keyword>
<evidence type="ECO:0000256" key="2">
    <source>
        <dbReference type="ARBA" id="ARBA00023125"/>
    </source>
</evidence>
<organism evidence="5 6">
    <name type="scientific">Mycolicibacter hiberniae</name>
    <dbReference type="NCBI Taxonomy" id="29314"/>
    <lineage>
        <taxon>Bacteria</taxon>
        <taxon>Bacillati</taxon>
        <taxon>Actinomycetota</taxon>
        <taxon>Actinomycetes</taxon>
        <taxon>Mycobacteriales</taxon>
        <taxon>Mycobacteriaceae</taxon>
        <taxon>Mycolicibacter</taxon>
    </lineage>
</organism>
<protein>
    <submittedName>
        <fullName evidence="5">GntR family transcriptional regulator</fullName>
    </submittedName>
</protein>
<dbReference type="CDD" id="cd07377">
    <property type="entry name" value="WHTH_GntR"/>
    <property type="match status" value="1"/>
</dbReference>
<accession>A0A7I7WXI5</accession>
<dbReference type="SMART" id="SM00345">
    <property type="entry name" value="HTH_GNTR"/>
    <property type="match status" value="1"/>
</dbReference>
<dbReference type="Gene3D" id="1.10.10.10">
    <property type="entry name" value="Winged helix-like DNA-binding domain superfamily/Winged helix DNA-binding domain"/>
    <property type="match status" value="1"/>
</dbReference>
<dbReference type="InterPro" id="IPR008920">
    <property type="entry name" value="TF_FadR/GntR_C"/>
</dbReference>
<dbReference type="InterPro" id="IPR036390">
    <property type="entry name" value="WH_DNA-bd_sf"/>
</dbReference>
<dbReference type="EMBL" id="AP022609">
    <property type="protein sequence ID" value="BBZ22224.1"/>
    <property type="molecule type" value="Genomic_DNA"/>
</dbReference>
<keyword evidence="3" id="KW-0804">Transcription</keyword>
<dbReference type="AlphaFoldDB" id="A0A7I7WXI5"/>
<dbReference type="InterPro" id="IPR011711">
    <property type="entry name" value="GntR_C"/>
</dbReference>
<dbReference type="GO" id="GO:0003677">
    <property type="term" value="F:DNA binding"/>
    <property type="evidence" value="ECO:0007669"/>
    <property type="project" value="UniProtKB-KW"/>
</dbReference>
<name>A0A7I7WXI5_9MYCO</name>
<dbReference type="KEGG" id="mhib:MHIB_06420"/>
<evidence type="ECO:0000313" key="6">
    <source>
        <dbReference type="Proteomes" id="UP000467260"/>
    </source>
</evidence>
<dbReference type="RefSeq" id="WP_234809014.1">
    <property type="nucleotide sequence ID" value="NZ_AP022609.1"/>
</dbReference>
<dbReference type="PROSITE" id="PS50949">
    <property type="entry name" value="HTH_GNTR"/>
    <property type="match status" value="1"/>
</dbReference>
<dbReference type="GO" id="GO:0003700">
    <property type="term" value="F:DNA-binding transcription factor activity"/>
    <property type="evidence" value="ECO:0007669"/>
    <property type="project" value="InterPro"/>
</dbReference>
<evidence type="ECO:0000259" key="4">
    <source>
        <dbReference type="PROSITE" id="PS50949"/>
    </source>
</evidence>
<keyword evidence="6" id="KW-1185">Reference proteome</keyword>
<dbReference type="Gene3D" id="1.20.120.530">
    <property type="entry name" value="GntR ligand-binding domain-like"/>
    <property type="match status" value="1"/>
</dbReference>
<dbReference type="Pfam" id="PF07729">
    <property type="entry name" value="FCD"/>
    <property type="match status" value="1"/>
</dbReference>
<dbReference type="Proteomes" id="UP000467260">
    <property type="component" value="Chromosome"/>
</dbReference>
<dbReference type="PANTHER" id="PTHR43537">
    <property type="entry name" value="TRANSCRIPTIONAL REGULATOR, GNTR FAMILY"/>
    <property type="match status" value="1"/>
</dbReference>
<dbReference type="PRINTS" id="PR00035">
    <property type="entry name" value="HTHGNTR"/>
</dbReference>
<dbReference type="InterPro" id="IPR000524">
    <property type="entry name" value="Tscrpt_reg_HTH_GntR"/>
</dbReference>
<dbReference type="PANTHER" id="PTHR43537:SF24">
    <property type="entry name" value="GLUCONATE OPERON TRANSCRIPTIONAL REPRESSOR"/>
    <property type="match status" value="1"/>
</dbReference>